<dbReference type="EMBL" id="RBEE01000044">
    <property type="protein sequence ID" value="RNL50308.1"/>
    <property type="molecule type" value="Genomic_DNA"/>
</dbReference>
<dbReference type="SUPFAM" id="SSF55068">
    <property type="entry name" value="Peptide methionine sulfoxide reductase"/>
    <property type="match status" value="1"/>
</dbReference>
<dbReference type="RefSeq" id="WP_123207418.1">
    <property type="nucleotide sequence ID" value="NZ_RBEE01000044.1"/>
</dbReference>
<dbReference type="Proteomes" id="UP000274046">
    <property type="component" value="Unassembled WGS sequence"/>
</dbReference>
<comment type="similarity">
    <text evidence="4">Belongs to the MsrA Met sulfoxide reductase family.</text>
</comment>
<dbReference type="OrthoDB" id="4174719at2"/>
<dbReference type="PANTHER" id="PTHR43774">
    <property type="entry name" value="PEPTIDE METHIONINE SULFOXIDE REDUCTASE"/>
    <property type="match status" value="1"/>
</dbReference>
<organism evidence="7 8">
    <name type="scientific">Pedobacter jejuensis</name>
    <dbReference type="NCBI Taxonomy" id="1268550"/>
    <lineage>
        <taxon>Bacteria</taxon>
        <taxon>Pseudomonadati</taxon>
        <taxon>Bacteroidota</taxon>
        <taxon>Sphingobacteriia</taxon>
        <taxon>Sphingobacteriales</taxon>
        <taxon>Sphingobacteriaceae</taxon>
        <taxon>Pedobacter</taxon>
    </lineage>
</organism>
<gene>
    <name evidence="4 7" type="primary">msrA</name>
    <name evidence="7" type="ORF">D7004_19125</name>
</gene>
<keyword evidence="5" id="KW-0732">Signal</keyword>
<dbReference type="NCBIfam" id="TIGR00401">
    <property type="entry name" value="msrA"/>
    <property type="match status" value="1"/>
</dbReference>
<sequence length="220" mass="24850">MKIYKFWLVGLVFLISCTDAQTKKNQQAFADLPKPKANEKVATFAGGCFWALAEGMSELKGVDKVVSGYSGGNTRNPTYEEVCSDNTGHAESVQVYYNPDVISYSQLAEAFFYAHDPTTVNRQGPDEGEDYRSVAFYRNAEEKKVLEEVMAKVNAAHHYIDKIVTQVEPFKVFYPAENYHQGYYRLNPNSGYIQGVSTPKVLKLRKSMNALIKPEFKDKI</sequence>
<comment type="caution">
    <text evidence="7">The sequence shown here is derived from an EMBL/GenBank/DDBJ whole genome shotgun (WGS) entry which is preliminary data.</text>
</comment>
<feature type="chain" id="PRO_5018248391" description="Peptide methionine sulfoxide reductase MsrA" evidence="5">
    <location>
        <begin position="21"/>
        <end position="220"/>
    </location>
</feature>
<dbReference type="InterPro" id="IPR002569">
    <property type="entry name" value="Met_Sox_Rdtase_MsrA_dom"/>
</dbReference>
<evidence type="ECO:0000256" key="4">
    <source>
        <dbReference type="HAMAP-Rule" id="MF_01401"/>
    </source>
</evidence>
<dbReference type="Pfam" id="PF01625">
    <property type="entry name" value="PMSR"/>
    <property type="match status" value="1"/>
</dbReference>
<evidence type="ECO:0000256" key="1">
    <source>
        <dbReference type="ARBA" id="ARBA00023002"/>
    </source>
</evidence>
<name>A0A3N0BPP7_9SPHI</name>
<feature type="active site" evidence="4">
    <location>
        <position position="48"/>
    </location>
</feature>
<reference evidence="7 8" key="1">
    <citation type="submission" date="2018-10" db="EMBL/GenBank/DDBJ databases">
        <title>Genome sequencing of Pedobacter jejuensis TNB23.</title>
        <authorList>
            <person name="Cho Y.-J."/>
            <person name="Cho A."/>
            <person name="Kim O.-S."/>
        </authorList>
    </citation>
    <scope>NUCLEOTIDE SEQUENCE [LARGE SCALE GENOMIC DNA]</scope>
    <source>
        <strain evidence="7 8">TNB23</strain>
    </source>
</reference>
<dbReference type="AlphaFoldDB" id="A0A3N0BPP7"/>
<evidence type="ECO:0000256" key="2">
    <source>
        <dbReference type="ARBA" id="ARBA00047806"/>
    </source>
</evidence>
<evidence type="ECO:0000259" key="6">
    <source>
        <dbReference type="Pfam" id="PF01625"/>
    </source>
</evidence>
<dbReference type="InterPro" id="IPR036509">
    <property type="entry name" value="Met_Sox_Rdtase_MsrA_sf"/>
</dbReference>
<dbReference type="GO" id="GO:0008113">
    <property type="term" value="F:peptide-methionine (S)-S-oxide reductase activity"/>
    <property type="evidence" value="ECO:0007669"/>
    <property type="project" value="UniProtKB-UniRule"/>
</dbReference>
<comment type="catalytic activity">
    <reaction evidence="3 4">
        <text>[thioredoxin]-disulfide + L-methionine + H2O = L-methionine (S)-S-oxide + [thioredoxin]-dithiol</text>
        <dbReference type="Rhea" id="RHEA:19993"/>
        <dbReference type="Rhea" id="RHEA-COMP:10698"/>
        <dbReference type="Rhea" id="RHEA-COMP:10700"/>
        <dbReference type="ChEBI" id="CHEBI:15377"/>
        <dbReference type="ChEBI" id="CHEBI:29950"/>
        <dbReference type="ChEBI" id="CHEBI:50058"/>
        <dbReference type="ChEBI" id="CHEBI:57844"/>
        <dbReference type="ChEBI" id="CHEBI:58772"/>
        <dbReference type="EC" id="1.8.4.11"/>
    </reaction>
</comment>
<evidence type="ECO:0000313" key="8">
    <source>
        <dbReference type="Proteomes" id="UP000274046"/>
    </source>
</evidence>
<protein>
    <recommendedName>
        <fullName evidence="4">Peptide methionine sulfoxide reductase MsrA</fullName>
        <shortName evidence="4">Protein-methionine-S-oxide reductase</shortName>
        <ecNumber evidence="4">1.8.4.11</ecNumber>
    </recommendedName>
    <alternativeName>
        <fullName evidence="4">Peptide-methionine (S)-S-oxide reductase</fullName>
        <shortName evidence="4">Peptide Met(O) reductase</shortName>
    </alternativeName>
</protein>
<dbReference type="PROSITE" id="PS51257">
    <property type="entry name" value="PROKAR_LIPOPROTEIN"/>
    <property type="match status" value="1"/>
</dbReference>
<comment type="function">
    <text evidence="4">Has an important function as a repair enzyme for proteins that have been inactivated by oxidation. Catalyzes the reversible oxidation-reduction of methionine sulfoxide in proteins to methionine.</text>
</comment>
<proteinExistence type="inferred from homology"/>
<dbReference type="PANTHER" id="PTHR43774:SF1">
    <property type="entry name" value="PEPTIDE METHIONINE SULFOXIDE REDUCTASE MSRA 2"/>
    <property type="match status" value="1"/>
</dbReference>
<feature type="signal peptide" evidence="5">
    <location>
        <begin position="1"/>
        <end position="20"/>
    </location>
</feature>
<keyword evidence="1 4" id="KW-0560">Oxidoreductase</keyword>
<dbReference type="HAMAP" id="MF_01401">
    <property type="entry name" value="MsrA"/>
    <property type="match status" value="1"/>
</dbReference>
<evidence type="ECO:0000256" key="5">
    <source>
        <dbReference type="SAM" id="SignalP"/>
    </source>
</evidence>
<dbReference type="Gene3D" id="3.30.1060.10">
    <property type="entry name" value="Peptide methionine sulphoxide reductase MsrA"/>
    <property type="match status" value="1"/>
</dbReference>
<dbReference type="GO" id="GO:0033744">
    <property type="term" value="F:L-methionine:thioredoxin-disulfide S-oxidoreductase activity"/>
    <property type="evidence" value="ECO:0007669"/>
    <property type="project" value="RHEA"/>
</dbReference>
<evidence type="ECO:0000313" key="7">
    <source>
        <dbReference type="EMBL" id="RNL50308.1"/>
    </source>
</evidence>
<keyword evidence="8" id="KW-1185">Reference proteome</keyword>
<evidence type="ECO:0000256" key="3">
    <source>
        <dbReference type="ARBA" id="ARBA00048782"/>
    </source>
</evidence>
<accession>A0A3N0BPP7</accession>
<dbReference type="EC" id="1.8.4.11" evidence="4"/>
<feature type="domain" description="Peptide methionine sulphoxide reductase MsrA" evidence="6">
    <location>
        <begin position="42"/>
        <end position="192"/>
    </location>
</feature>
<comment type="catalytic activity">
    <reaction evidence="2 4">
        <text>L-methionyl-[protein] + [thioredoxin]-disulfide + H2O = L-methionyl-(S)-S-oxide-[protein] + [thioredoxin]-dithiol</text>
        <dbReference type="Rhea" id="RHEA:14217"/>
        <dbReference type="Rhea" id="RHEA-COMP:10698"/>
        <dbReference type="Rhea" id="RHEA-COMP:10700"/>
        <dbReference type="Rhea" id="RHEA-COMP:12313"/>
        <dbReference type="Rhea" id="RHEA-COMP:12315"/>
        <dbReference type="ChEBI" id="CHEBI:15377"/>
        <dbReference type="ChEBI" id="CHEBI:16044"/>
        <dbReference type="ChEBI" id="CHEBI:29950"/>
        <dbReference type="ChEBI" id="CHEBI:44120"/>
        <dbReference type="ChEBI" id="CHEBI:50058"/>
        <dbReference type="EC" id="1.8.4.11"/>
    </reaction>
</comment>